<keyword evidence="8" id="KW-1185">Reference proteome</keyword>
<keyword evidence="2" id="KW-0813">Transport</keyword>
<proteinExistence type="inferred from homology"/>
<dbReference type="PROSITE" id="PS01039">
    <property type="entry name" value="SBP_BACTERIAL_3"/>
    <property type="match status" value="1"/>
</dbReference>
<dbReference type="PANTHER" id="PTHR30085:SF6">
    <property type="entry name" value="ABC TRANSPORTER GLUTAMINE-BINDING PROTEIN GLNH"/>
    <property type="match status" value="1"/>
</dbReference>
<evidence type="ECO:0000256" key="3">
    <source>
        <dbReference type="ARBA" id="ARBA00022729"/>
    </source>
</evidence>
<dbReference type="Proteomes" id="UP001600165">
    <property type="component" value="Unassembled WGS sequence"/>
</dbReference>
<dbReference type="EMBL" id="JBHZOL010000020">
    <property type="protein sequence ID" value="MFE4105170.1"/>
    <property type="molecule type" value="Genomic_DNA"/>
</dbReference>
<feature type="domain" description="Solute-binding protein family 3/N-terminal" evidence="6">
    <location>
        <begin position="33"/>
        <end position="255"/>
    </location>
</feature>
<evidence type="ECO:0000256" key="1">
    <source>
        <dbReference type="ARBA" id="ARBA00010333"/>
    </source>
</evidence>
<feature type="chain" id="PRO_5047423912" evidence="5">
    <location>
        <begin position="23"/>
        <end position="269"/>
    </location>
</feature>
<evidence type="ECO:0000256" key="5">
    <source>
        <dbReference type="SAM" id="SignalP"/>
    </source>
</evidence>
<evidence type="ECO:0000256" key="4">
    <source>
        <dbReference type="RuleBase" id="RU003744"/>
    </source>
</evidence>
<dbReference type="SMART" id="SM00062">
    <property type="entry name" value="PBPb"/>
    <property type="match status" value="1"/>
</dbReference>
<dbReference type="SUPFAM" id="SSF53850">
    <property type="entry name" value="Periplasmic binding protein-like II"/>
    <property type="match status" value="1"/>
</dbReference>
<dbReference type="PANTHER" id="PTHR30085">
    <property type="entry name" value="AMINO ACID ABC TRANSPORTER PERMEASE"/>
    <property type="match status" value="1"/>
</dbReference>
<reference evidence="7 8" key="1">
    <citation type="submission" date="2024-10" db="EMBL/GenBank/DDBJ databases">
        <authorList>
            <person name="Ratan Roy A."/>
            <person name="Morales Sandoval P.H."/>
            <person name="De Los Santos Villalobos S."/>
            <person name="Chakraborty S."/>
            <person name="Mukherjee J."/>
        </authorList>
    </citation>
    <scope>NUCLEOTIDE SEQUENCE [LARGE SCALE GENOMIC DNA]</scope>
    <source>
        <strain evidence="7 8">S1</strain>
    </source>
</reference>
<evidence type="ECO:0000313" key="8">
    <source>
        <dbReference type="Proteomes" id="UP001600165"/>
    </source>
</evidence>
<protein>
    <submittedName>
        <fullName evidence="7">Transporter substrate-binding domain-containing protein</fullName>
    </submittedName>
</protein>
<sequence>MFKTIFSFGMVAGVLLGAPAFAAELSEIQARGYLVVGVKDNLQPLGFLNPEGEIVGFEIDLARRLAEEIFADPNALVLQPVTNLDRLPAVLEDRVDLVIAAVTVTEARSRVVSFSSPYYFDGTSFVTRRPEIQSLEDLQRQAIAALDGSSAVSALRYILPTSRLVAVASYQQGLALLQQEQAVAFAGDISVLTGWVQEQPDYHLLPVAISSEPLAAVMPKGTQFNGLRQLVNGALGRWCDQGWLDERIDYWGLPRTSLLEDSACLKVPS</sequence>
<name>A0ABW6IAI2_9CYAN</name>
<dbReference type="Pfam" id="PF00497">
    <property type="entry name" value="SBP_bac_3"/>
    <property type="match status" value="1"/>
</dbReference>
<dbReference type="InterPro" id="IPR051455">
    <property type="entry name" value="Bact_solute-bind_prot3"/>
</dbReference>
<evidence type="ECO:0000313" key="7">
    <source>
        <dbReference type="EMBL" id="MFE4105170.1"/>
    </source>
</evidence>
<dbReference type="InterPro" id="IPR001638">
    <property type="entry name" value="Solute-binding_3/MltF_N"/>
</dbReference>
<organism evidence="7 8">
    <name type="scientific">Almyronema epifaneia S1</name>
    <dbReference type="NCBI Taxonomy" id="2991925"/>
    <lineage>
        <taxon>Bacteria</taxon>
        <taxon>Bacillati</taxon>
        <taxon>Cyanobacteriota</taxon>
        <taxon>Cyanophyceae</taxon>
        <taxon>Nodosilineales</taxon>
        <taxon>Nodosilineaceae</taxon>
        <taxon>Almyronema</taxon>
        <taxon>Almyronema epifaneia</taxon>
    </lineage>
</organism>
<accession>A0ABW6IAI2</accession>
<feature type="signal peptide" evidence="5">
    <location>
        <begin position="1"/>
        <end position="22"/>
    </location>
</feature>
<gene>
    <name evidence="7" type="ORF">ACFVKH_02700</name>
</gene>
<comment type="similarity">
    <text evidence="1 4">Belongs to the bacterial solute-binding protein 3 family.</text>
</comment>
<dbReference type="RefSeq" id="WP_377961273.1">
    <property type="nucleotide sequence ID" value="NZ_JBHZOL010000020.1"/>
</dbReference>
<evidence type="ECO:0000256" key="2">
    <source>
        <dbReference type="ARBA" id="ARBA00022448"/>
    </source>
</evidence>
<dbReference type="InterPro" id="IPR018313">
    <property type="entry name" value="SBP_3_CS"/>
</dbReference>
<keyword evidence="3 5" id="KW-0732">Signal</keyword>
<dbReference type="Gene3D" id="3.40.190.10">
    <property type="entry name" value="Periplasmic binding protein-like II"/>
    <property type="match status" value="2"/>
</dbReference>
<evidence type="ECO:0000259" key="6">
    <source>
        <dbReference type="SMART" id="SM00062"/>
    </source>
</evidence>
<comment type="caution">
    <text evidence="7">The sequence shown here is derived from an EMBL/GenBank/DDBJ whole genome shotgun (WGS) entry which is preliminary data.</text>
</comment>